<keyword evidence="4" id="KW-0732">Signal</keyword>
<evidence type="ECO:0000256" key="2">
    <source>
        <dbReference type="ARBA" id="ARBA00005679"/>
    </source>
</evidence>
<dbReference type="Proteomes" id="UP000308092">
    <property type="component" value="Unassembled WGS sequence"/>
</dbReference>
<dbReference type="InterPro" id="IPR004911">
    <property type="entry name" value="Interferon-induced_GILT"/>
</dbReference>
<dbReference type="RefSeq" id="XP_033427633.1">
    <property type="nucleotide sequence ID" value="XM_033568827.1"/>
</dbReference>
<feature type="region of interest" description="Disordered" evidence="6">
    <location>
        <begin position="1"/>
        <end position="31"/>
    </location>
</feature>
<dbReference type="GO" id="GO:0005576">
    <property type="term" value="C:extracellular region"/>
    <property type="evidence" value="ECO:0007669"/>
    <property type="project" value="UniProtKB-SubCell"/>
</dbReference>
<keyword evidence="7" id="KW-0812">Transmembrane</keyword>
<keyword evidence="7" id="KW-0472">Membrane</keyword>
<dbReference type="AlphaFoldDB" id="A0A4S3JC56"/>
<dbReference type="EMBL" id="QUQM01000003">
    <property type="protein sequence ID" value="KAA8648272.1"/>
    <property type="molecule type" value="Genomic_DNA"/>
</dbReference>
<evidence type="ECO:0000313" key="11">
    <source>
        <dbReference type="Proteomes" id="UP000324241"/>
    </source>
</evidence>
<evidence type="ECO:0000256" key="1">
    <source>
        <dbReference type="ARBA" id="ARBA00004613"/>
    </source>
</evidence>
<keyword evidence="3" id="KW-0964">Secreted</keyword>
<evidence type="ECO:0000313" key="9">
    <source>
        <dbReference type="EMBL" id="THC92749.1"/>
    </source>
</evidence>
<comment type="subcellular location">
    <subcellularLocation>
        <location evidence="1">Secreted</location>
    </subcellularLocation>
</comment>
<reference evidence="8 11" key="2">
    <citation type="submission" date="2019-08" db="EMBL/GenBank/DDBJ databases">
        <title>The genome sequence of a newly discovered highly antifungal drug resistant Aspergillus species, Aspergillus tanneri NIH 1004.</title>
        <authorList>
            <person name="Mounaud S."/>
            <person name="Singh I."/>
            <person name="Joardar V."/>
            <person name="Pakala S."/>
            <person name="Pakala S."/>
            <person name="Venepally P."/>
            <person name="Chung J.K."/>
            <person name="Losada L."/>
            <person name="Nierman W.C."/>
        </authorList>
    </citation>
    <scope>NUCLEOTIDE SEQUENCE [LARGE SCALE GENOMIC DNA]</scope>
    <source>
        <strain evidence="8 11">NIH1004</strain>
    </source>
</reference>
<protein>
    <recommendedName>
        <fullName evidence="12">Gamma interferon inducible lysosomal thiol reductase</fullName>
    </recommendedName>
</protein>
<organism evidence="9 10">
    <name type="scientific">Aspergillus tanneri</name>
    <dbReference type="NCBI Taxonomy" id="1220188"/>
    <lineage>
        <taxon>Eukaryota</taxon>
        <taxon>Fungi</taxon>
        <taxon>Dikarya</taxon>
        <taxon>Ascomycota</taxon>
        <taxon>Pezizomycotina</taxon>
        <taxon>Eurotiomycetes</taxon>
        <taxon>Eurotiomycetidae</taxon>
        <taxon>Eurotiales</taxon>
        <taxon>Aspergillaceae</taxon>
        <taxon>Aspergillus</taxon>
        <taxon>Aspergillus subgen. Circumdati</taxon>
    </lineage>
</organism>
<dbReference type="GO" id="GO:0016671">
    <property type="term" value="F:oxidoreductase activity, acting on a sulfur group of donors, disulfide as acceptor"/>
    <property type="evidence" value="ECO:0007669"/>
    <property type="project" value="InterPro"/>
</dbReference>
<keyword evidence="7" id="KW-1133">Transmembrane helix</keyword>
<dbReference type="VEuPathDB" id="FungiDB:EYZ11_007767"/>
<name>A0A4S3JC56_9EURO</name>
<evidence type="ECO:0000256" key="6">
    <source>
        <dbReference type="SAM" id="MobiDB-lite"/>
    </source>
</evidence>
<dbReference type="GeneID" id="54326858"/>
<evidence type="ECO:0008006" key="12">
    <source>
        <dbReference type="Google" id="ProtNLM"/>
    </source>
</evidence>
<dbReference type="Proteomes" id="UP000324241">
    <property type="component" value="Unassembled WGS sequence"/>
</dbReference>
<comment type="similarity">
    <text evidence="2">Belongs to the GILT family.</text>
</comment>
<evidence type="ECO:0000256" key="3">
    <source>
        <dbReference type="ARBA" id="ARBA00022525"/>
    </source>
</evidence>
<accession>A0A4S3JC56</accession>
<dbReference type="STRING" id="1220188.A0A4S3JC56"/>
<comment type="caution">
    <text evidence="9">The sequence shown here is derived from an EMBL/GenBank/DDBJ whole genome shotgun (WGS) entry which is preliminary data.</text>
</comment>
<proteinExistence type="inferred from homology"/>
<evidence type="ECO:0000256" key="5">
    <source>
        <dbReference type="ARBA" id="ARBA00023180"/>
    </source>
</evidence>
<dbReference type="OrthoDB" id="958254at2759"/>
<dbReference type="PANTHER" id="PTHR13234">
    <property type="entry name" value="GAMMA-INTERFERON INDUCIBLE LYSOSOMAL THIOL REDUCTASE GILT"/>
    <property type="match status" value="1"/>
</dbReference>
<evidence type="ECO:0000313" key="10">
    <source>
        <dbReference type="Proteomes" id="UP000308092"/>
    </source>
</evidence>
<evidence type="ECO:0000256" key="4">
    <source>
        <dbReference type="ARBA" id="ARBA00022729"/>
    </source>
</evidence>
<dbReference type="PANTHER" id="PTHR13234:SF8">
    <property type="entry name" value="GAMMA-INTERFERON-INDUCIBLE LYSOSOMAL THIOL REDUCTASE"/>
    <property type="match status" value="1"/>
</dbReference>
<sequence>MEEKQPFLSQAYGSDDDDNDVETLPSTDSSRRCSRRGRQIITMLPIALNMIPMVLLGWLLIAAITPGVNFLNCQSLVRRLFYGLPEDAELLSEPTRVPLEAHIMSKCPDAQYCLKHLVVPAMEQISDKVDFDLSFIANVSDTSSDIQCKHGPGECIGNMLILCAENLPFPEGSDFRMPTIRSLGFSNCLIDSYHDIPDRALVEHCALEHGIDFNALNRCASKQQDDPDAGLSGLALLRESALHSADLGVKTSCTVRLDESIWCVRDGGVWKDCVQDGEGSKASVLVDEVKKLWKRRNK</sequence>
<keyword evidence="5" id="KW-0325">Glycoprotein</keyword>
<keyword evidence="10" id="KW-1185">Reference proteome</keyword>
<evidence type="ECO:0000313" key="8">
    <source>
        <dbReference type="EMBL" id="KAA8648272.1"/>
    </source>
</evidence>
<gene>
    <name evidence="8" type="ORF">ATNIH1004_004156</name>
    <name evidence="9" type="ORF">EYZ11_007767</name>
</gene>
<feature type="transmembrane region" description="Helical" evidence="7">
    <location>
        <begin position="40"/>
        <end position="64"/>
    </location>
</feature>
<dbReference type="EMBL" id="SOSA01000311">
    <property type="protein sequence ID" value="THC92749.1"/>
    <property type="molecule type" value="Genomic_DNA"/>
</dbReference>
<reference evidence="9 10" key="1">
    <citation type="submission" date="2019-03" db="EMBL/GenBank/DDBJ databases">
        <title>The genome sequence of a newly discovered highly antifungal drug resistant Aspergillus species, Aspergillus tanneri NIH 1004.</title>
        <authorList>
            <person name="Mounaud S."/>
            <person name="Singh I."/>
            <person name="Joardar V."/>
            <person name="Pakala S."/>
            <person name="Pakala S."/>
            <person name="Venepally P."/>
            <person name="Hoover J."/>
            <person name="Nierman W."/>
            <person name="Chung J."/>
            <person name="Losada L."/>
        </authorList>
    </citation>
    <scope>NUCLEOTIDE SEQUENCE [LARGE SCALE GENOMIC DNA]</scope>
    <source>
        <strain evidence="9 10">NIH1004</strain>
    </source>
</reference>
<evidence type="ECO:0000256" key="7">
    <source>
        <dbReference type="SAM" id="Phobius"/>
    </source>
</evidence>
<dbReference type="Pfam" id="PF03227">
    <property type="entry name" value="GILT"/>
    <property type="match status" value="1"/>
</dbReference>